<dbReference type="STRING" id="414703.SAMN04488125_11852"/>
<dbReference type="InterPro" id="IPR035965">
    <property type="entry name" value="PAS-like_dom_sf"/>
</dbReference>
<dbReference type="OrthoDB" id="9765776at2"/>
<feature type="domain" description="PAC" evidence="4">
    <location>
        <begin position="204"/>
        <end position="256"/>
    </location>
</feature>
<dbReference type="SUPFAM" id="SSF58104">
    <property type="entry name" value="Methyl-accepting chemotaxis protein (MCP) signaling domain"/>
    <property type="match status" value="1"/>
</dbReference>
<dbReference type="CDD" id="cd00130">
    <property type="entry name" value="PAS"/>
    <property type="match status" value="3"/>
</dbReference>
<reference evidence="6" key="1">
    <citation type="submission" date="2016-10" db="EMBL/GenBank/DDBJ databases">
        <authorList>
            <person name="Varghese N."/>
            <person name="Submissions S."/>
        </authorList>
    </citation>
    <scope>NUCLEOTIDE SEQUENCE [LARGE SCALE GENOMIC DNA]</scope>
    <source>
        <strain evidence="6">CGMCC 1.6474</strain>
    </source>
</reference>
<dbReference type="PANTHER" id="PTHR24422">
    <property type="entry name" value="CHEMOTAXIS PROTEIN METHYLTRANSFERASE"/>
    <property type="match status" value="1"/>
</dbReference>
<evidence type="ECO:0000259" key="3">
    <source>
        <dbReference type="PROSITE" id="PS50112"/>
    </source>
</evidence>
<dbReference type="SMART" id="SM00086">
    <property type="entry name" value="PAC"/>
    <property type="match status" value="3"/>
</dbReference>
<feature type="domain" description="PAC" evidence="4">
    <location>
        <begin position="82"/>
        <end position="134"/>
    </location>
</feature>
<name>A0A1I4ITF5_9HYPH</name>
<evidence type="ECO:0000313" key="5">
    <source>
        <dbReference type="EMBL" id="SFL57628.1"/>
    </source>
</evidence>
<dbReference type="InterPro" id="IPR050903">
    <property type="entry name" value="Bact_Chemotaxis_MeTrfase"/>
</dbReference>
<dbReference type="SMART" id="SM00091">
    <property type="entry name" value="PAS"/>
    <property type="match status" value="3"/>
</dbReference>
<dbReference type="Proteomes" id="UP000198804">
    <property type="component" value="Unassembled WGS sequence"/>
</dbReference>
<dbReference type="SMART" id="SM00283">
    <property type="entry name" value="MA"/>
    <property type="match status" value="1"/>
</dbReference>
<keyword evidence="1" id="KW-0807">Transducer</keyword>
<dbReference type="GO" id="GO:0006935">
    <property type="term" value="P:chemotaxis"/>
    <property type="evidence" value="ECO:0007669"/>
    <property type="project" value="InterPro"/>
</dbReference>
<dbReference type="InterPro" id="IPR004089">
    <property type="entry name" value="MCPsignal_dom"/>
</dbReference>
<gene>
    <name evidence="5" type="ORF">SAMN04488125_11852</name>
</gene>
<dbReference type="Pfam" id="PF08448">
    <property type="entry name" value="PAS_4"/>
    <property type="match status" value="1"/>
</dbReference>
<evidence type="ECO:0000256" key="1">
    <source>
        <dbReference type="PROSITE-ProRule" id="PRU00284"/>
    </source>
</evidence>
<dbReference type="PROSITE" id="PS50113">
    <property type="entry name" value="PAC"/>
    <property type="match status" value="3"/>
</dbReference>
<dbReference type="InterPro" id="IPR000700">
    <property type="entry name" value="PAS-assoc_C"/>
</dbReference>
<dbReference type="EMBL" id="FOSV01000018">
    <property type="protein sequence ID" value="SFL57628.1"/>
    <property type="molecule type" value="Genomic_DNA"/>
</dbReference>
<dbReference type="InterPro" id="IPR001610">
    <property type="entry name" value="PAC"/>
</dbReference>
<dbReference type="InterPro" id="IPR004090">
    <property type="entry name" value="Chemotax_Me-accpt_rcpt"/>
</dbReference>
<dbReference type="SUPFAM" id="SSF55785">
    <property type="entry name" value="PYP-like sensor domain (PAS domain)"/>
    <property type="match status" value="3"/>
</dbReference>
<dbReference type="PROSITE" id="PS50111">
    <property type="entry name" value="CHEMOTAXIS_TRANSDUC_2"/>
    <property type="match status" value="1"/>
</dbReference>
<keyword evidence="6" id="KW-1185">Reference proteome</keyword>
<dbReference type="InterPro" id="IPR000014">
    <property type="entry name" value="PAS"/>
</dbReference>
<dbReference type="PRINTS" id="PR00260">
    <property type="entry name" value="CHEMTRNSDUCR"/>
</dbReference>
<sequence length="567" mass="61767">MAPLFFPRGDYSLLDAVERTQGVVELTPSGAMLSANARFRDLLGYTLEELRGHSLDVVLDPYEAASQEQRELWSAVAQGECRTTRSRHLTKQGDEVWLQLSYSPVLDRAGRVVKVVQLSSDVTAQQRYSLDQEAVLQAISCSRASIEFALDGTILTANPNFLSTVGYTLEEIQGRHHGLFVLPAERDGQAYRQFWAALARGEFQRAEYKRVGKDGRELWLQAIYNPVRDRRGKPYKVVKFATDVTQDKLHRADVAGQIAAINRSQGVIHFGMDGTILEANENFLNVVGYRLDEVRGRHHRTFVEPSDAESAEYLQLWDMLRRGEYQAGVFRRLGKGGRTVWIQASYNPIFDDDGKPFKVVKYATDITAKTAAQHAATSASSQTLINVQAVASASEELSASIGEIAQSLTRSRSEVDAIHEQASAADRSTAKLKEAAVSMNGVVQLIQAVGEQINLLALNATIEAARAGNAGRGFAVVASEVKNLSSQVTQATGRIARDIHAMQGISEEVVGALLSVVQAIGSVREMVTGVASAVEEQSAVTQEISSSMQTAAQGVGEINISLQTLTG</sequence>
<dbReference type="Pfam" id="PF00015">
    <property type="entry name" value="MCPsignal"/>
    <property type="match status" value="1"/>
</dbReference>
<protein>
    <submittedName>
        <fullName evidence="5">Methyl-accepting chemotaxis sensory transducer with Pas/Pac sensor</fullName>
    </submittedName>
</protein>
<dbReference type="GO" id="GO:0004888">
    <property type="term" value="F:transmembrane signaling receptor activity"/>
    <property type="evidence" value="ECO:0007669"/>
    <property type="project" value="InterPro"/>
</dbReference>
<dbReference type="PANTHER" id="PTHR24422:SF10">
    <property type="entry name" value="CHEMOTAXIS PROTEIN METHYLTRANSFERASE 2"/>
    <property type="match status" value="1"/>
</dbReference>
<organism evidence="5 6">
    <name type="scientific">Methylorubrum salsuginis</name>
    <dbReference type="NCBI Taxonomy" id="414703"/>
    <lineage>
        <taxon>Bacteria</taxon>
        <taxon>Pseudomonadati</taxon>
        <taxon>Pseudomonadota</taxon>
        <taxon>Alphaproteobacteria</taxon>
        <taxon>Hyphomicrobiales</taxon>
        <taxon>Methylobacteriaceae</taxon>
        <taxon>Methylorubrum</taxon>
    </lineage>
</organism>
<proteinExistence type="predicted"/>
<dbReference type="Gene3D" id="3.30.450.20">
    <property type="entry name" value="PAS domain"/>
    <property type="match status" value="3"/>
</dbReference>
<dbReference type="Gene3D" id="1.10.287.950">
    <property type="entry name" value="Methyl-accepting chemotaxis protein"/>
    <property type="match status" value="1"/>
</dbReference>
<feature type="domain" description="PAS" evidence="3">
    <location>
        <begin position="23"/>
        <end position="79"/>
    </location>
</feature>
<feature type="domain" description="PAS" evidence="3">
    <location>
        <begin position="273"/>
        <end position="323"/>
    </location>
</feature>
<dbReference type="GO" id="GO:0007165">
    <property type="term" value="P:signal transduction"/>
    <property type="evidence" value="ECO:0007669"/>
    <property type="project" value="UniProtKB-KW"/>
</dbReference>
<feature type="domain" description="Methyl-accepting transducer" evidence="2">
    <location>
        <begin position="363"/>
        <end position="567"/>
    </location>
</feature>
<accession>A0A1I4ITF5</accession>
<evidence type="ECO:0000259" key="4">
    <source>
        <dbReference type="PROSITE" id="PS50113"/>
    </source>
</evidence>
<feature type="domain" description="PAC" evidence="4">
    <location>
        <begin position="323"/>
        <end position="378"/>
    </location>
</feature>
<dbReference type="NCBIfam" id="TIGR00229">
    <property type="entry name" value="sensory_box"/>
    <property type="match status" value="3"/>
</dbReference>
<dbReference type="RefSeq" id="WP_091949881.1">
    <property type="nucleotide sequence ID" value="NZ_FOSV01000018.1"/>
</dbReference>
<dbReference type="PROSITE" id="PS50112">
    <property type="entry name" value="PAS"/>
    <property type="match status" value="3"/>
</dbReference>
<dbReference type="InterPro" id="IPR013656">
    <property type="entry name" value="PAS_4"/>
</dbReference>
<dbReference type="InterPro" id="IPR013655">
    <property type="entry name" value="PAS_fold_3"/>
</dbReference>
<feature type="domain" description="PAS" evidence="3">
    <location>
        <begin position="151"/>
        <end position="175"/>
    </location>
</feature>
<evidence type="ECO:0000313" key="6">
    <source>
        <dbReference type="Proteomes" id="UP000198804"/>
    </source>
</evidence>
<dbReference type="AlphaFoldDB" id="A0A1I4ITF5"/>
<dbReference type="GO" id="GO:0016020">
    <property type="term" value="C:membrane"/>
    <property type="evidence" value="ECO:0007669"/>
    <property type="project" value="InterPro"/>
</dbReference>
<dbReference type="Pfam" id="PF08447">
    <property type="entry name" value="PAS_3"/>
    <property type="match status" value="2"/>
</dbReference>
<evidence type="ECO:0000259" key="2">
    <source>
        <dbReference type="PROSITE" id="PS50111"/>
    </source>
</evidence>